<organism evidence="14 15">
    <name type="scientific">Selenomonas flueggei ATCC 43531</name>
    <dbReference type="NCBI Taxonomy" id="638302"/>
    <lineage>
        <taxon>Bacteria</taxon>
        <taxon>Bacillati</taxon>
        <taxon>Bacillota</taxon>
        <taxon>Negativicutes</taxon>
        <taxon>Selenomonadales</taxon>
        <taxon>Selenomonadaceae</taxon>
        <taxon>Selenomonas</taxon>
    </lineage>
</organism>
<sequence length="160" mass="17307">MNLKEFVQQNTLRCVIGAFVLGIIVVAGGMVMDKASASPKFCGTCHAMKHEAATHAMSTHANVACVECHLPHENVAIYYIEKGQTGMHDTLHQVLNDYPVHIKISDHGRDIVNSNCLRCHSSTMGNVCVDKGKDGSATCTKCHSRIPHGSNPLEGGIRVE</sequence>
<dbReference type="InterPro" id="IPR036280">
    <property type="entry name" value="Multihaem_cyt_sf"/>
</dbReference>
<keyword evidence="7" id="KW-0479">Metal-binding</keyword>
<evidence type="ECO:0000259" key="13">
    <source>
        <dbReference type="Pfam" id="PF03264"/>
    </source>
</evidence>
<dbReference type="OrthoDB" id="9782159at2"/>
<reference evidence="14 15" key="1">
    <citation type="submission" date="2009-04" db="EMBL/GenBank/DDBJ databases">
        <authorList>
            <person name="Qin X."/>
            <person name="Bachman B."/>
            <person name="Battles P."/>
            <person name="Bell A."/>
            <person name="Bess C."/>
            <person name="Bickham C."/>
            <person name="Chaboub L."/>
            <person name="Chen D."/>
            <person name="Coyle M."/>
            <person name="Deiros D.R."/>
            <person name="Dinh H."/>
            <person name="Forbes L."/>
            <person name="Fowler G."/>
            <person name="Francisco L."/>
            <person name="Fu Q."/>
            <person name="Gubbala S."/>
            <person name="Hale W."/>
            <person name="Han Y."/>
            <person name="Hemphill L."/>
            <person name="Highlander S.K."/>
            <person name="Hirani K."/>
            <person name="Hogues M."/>
            <person name="Jackson L."/>
            <person name="Jakkamsetti A."/>
            <person name="Javaid M."/>
            <person name="Jiang H."/>
            <person name="Korchina V."/>
            <person name="Kovar C."/>
            <person name="Lara F."/>
            <person name="Lee S."/>
            <person name="Mata R."/>
            <person name="Mathew T."/>
            <person name="Moen C."/>
            <person name="Morales K."/>
            <person name="Munidasa M."/>
            <person name="Nazareth L."/>
            <person name="Ngo R."/>
            <person name="Nguyen L."/>
            <person name="Okwuonu G."/>
            <person name="Ongeri F."/>
            <person name="Patil S."/>
            <person name="Petrosino J."/>
            <person name="Pham C."/>
            <person name="Pham P."/>
            <person name="Pu L.-L."/>
            <person name="Puazo M."/>
            <person name="Raj R."/>
            <person name="Reid J."/>
            <person name="Rouhana J."/>
            <person name="Saada N."/>
            <person name="Shang Y."/>
            <person name="Simmons D."/>
            <person name="Thornton R."/>
            <person name="Warren J."/>
            <person name="Weissenberger G."/>
            <person name="Zhang J."/>
            <person name="Zhang L."/>
            <person name="Zhou C."/>
            <person name="Zhu D."/>
            <person name="Muzny D."/>
            <person name="Worley K."/>
            <person name="Gibbs R."/>
        </authorList>
    </citation>
    <scope>NUCLEOTIDE SEQUENCE [LARGE SCALE GENOMIC DNA]</scope>
    <source>
        <strain evidence="14 15">ATCC 43531</strain>
    </source>
</reference>
<evidence type="ECO:0000256" key="6">
    <source>
        <dbReference type="ARBA" id="ARBA00022692"/>
    </source>
</evidence>
<evidence type="ECO:0000256" key="9">
    <source>
        <dbReference type="ARBA" id="ARBA00022989"/>
    </source>
</evidence>
<keyword evidence="11 12" id="KW-0472">Membrane</keyword>
<dbReference type="STRING" id="638302.HMPREF0908_0032"/>
<evidence type="ECO:0000256" key="8">
    <source>
        <dbReference type="ARBA" id="ARBA00022982"/>
    </source>
</evidence>
<dbReference type="RefSeq" id="WP_006691273.1">
    <property type="nucleotide sequence ID" value="NZ_GG694010.1"/>
</dbReference>
<evidence type="ECO:0000256" key="11">
    <source>
        <dbReference type="ARBA" id="ARBA00023136"/>
    </source>
</evidence>
<comment type="subcellular location">
    <subcellularLocation>
        <location evidence="1">Cell membrane</location>
    </subcellularLocation>
</comment>
<dbReference type="PANTHER" id="PTHR30333">
    <property type="entry name" value="CYTOCHROME C-TYPE PROTEIN"/>
    <property type="match status" value="1"/>
</dbReference>
<dbReference type="PANTHER" id="PTHR30333:SF1">
    <property type="entry name" value="CYTOCHROME C-TYPE PROTEIN NAPC"/>
    <property type="match status" value="1"/>
</dbReference>
<dbReference type="Proteomes" id="UP000005309">
    <property type="component" value="Unassembled WGS sequence"/>
</dbReference>
<gene>
    <name evidence="14" type="ORF">HMPREF0908_0032</name>
</gene>
<evidence type="ECO:0000313" key="14">
    <source>
        <dbReference type="EMBL" id="EEQ49660.1"/>
    </source>
</evidence>
<dbReference type="SUPFAM" id="SSF48695">
    <property type="entry name" value="Multiheme cytochromes"/>
    <property type="match status" value="1"/>
</dbReference>
<dbReference type="HOGENOM" id="CLU_096753_0_2_9"/>
<dbReference type="GO" id="GO:0005886">
    <property type="term" value="C:plasma membrane"/>
    <property type="evidence" value="ECO:0007669"/>
    <property type="project" value="UniProtKB-SubCell"/>
</dbReference>
<evidence type="ECO:0000256" key="7">
    <source>
        <dbReference type="ARBA" id="ARBA00022723"/>
    </source>
</evidence>
<feature type="transmembrane region" description="Helical" evidence="12">
    <location>
        <begin position="12"/>
        <end position="32"/>
    </location>
</feature>
<evidence type="ECO:0000313" key="15">
    <source>
        <dbReference type="Proteomes" id="UP000005309"/>
    </source>
</evidence>
<keyword evidence="4" id="KW-1003">Cell membrane</keyword>
<evidence type="ECO:0000256" key="5">
    <source>
        <dbReference type="ARBA" id="ARBA00022617"/>
    </source>
</evidence>
<keyword evidence="8" id="KW-0249">Electron transport</keyword>
<dbReference type="InterPro" id="IPR051174">
    <property type="entry name" value="Cytochrome_c-type_ET"/>
</dbReference>
<proteinExistence type="inferred from homology"/>
<evidence type="ECO:0000256" key="1">
    <source>
        <dbReference type="ARBA" id="ARBA00004236"/>
    </source>
</evidence>
<dbReference type="EMBL" id="ACLA01000001">
    <property type="protein sequence ID" value="EEQ49660.1"/>
    <property type="molecule type" value="Genomic_DNA"/>
</dbReference>
<keyword evidence="9 12" id="KW-1133">Transmembrane helix</keyword>
<feature type="domain" description="NapC/NirT cytochrome c N-terminal" evidence="13">
    <location>
        <begin position="11"/>
        <end position="147"/>
    </location>
</feature>
<dbReference type="eggNOG" id="COG3005">
    <property type="taxonomic scope" value="Bacteria"/>
</dbReference>
<evidence type="ECO:0000256" key="4">
    <source>
        <dbReference type="ARBA" id="ARBA00022475"/>
    </source>
</evidence>
<dbReference type="Gene3D" id="1.10.3820.10">
    <property type="entry name" value="Di-heme elbow motif domain"/>
    <property type="match status" value="1"/>
</dbReference>
<dbReference type="Pfam" id="PF03264">
    <property type="entry name" value="Cytochrom_NNT"/>
    <property type="match status" value="1"/>
</dbReference>
<keyword evidence="15" id="KW-1185">Reference proteome</keyword>
<name>C4V0I8_9FIRM</name>
<keyword evidence="10" id="KW-0408">Iron</keyword>
<evidence type="ECO:0000256" key="10">
    <source>
        <dbReference type="ARBA" id="ARBA00023004"/>
    </source>
</evidence>
<keyword evidence="5" id="KW-0349">Heme</keyword>
<dbReference type="GO" id="GO:0046872">
    <property type="term" value="F:metal ion binding"/>
    <property type="evidence" value="ECO:0007669"/>
    <property type="project" value="UniProtKB-KW"/>
</dbReference>
<accession>C4V0I8</accession>
<comment type="caution">
    <text evidence="14">The sequence shown here is derived from an EMBL/GenBank/DDBJ whole genome shotgun (WGS) entry which is preliminary data.</text>
</comment>
<evidence type="ECO:0000256" key="12">
    <source>
        <dbReference type="SAM" id="Phobius"/>
    </source>
</evidence>
<dbReference type="InterPro" id="IPR038266">
    <property type="entry name" value="NapC/NirT_cytc_sf"/>
</dbReference>
<dbReference type="InterPro" id="IPR005126">
    <property type="entry name" value="NapC/NirT_cyt_c_N"/>
</dbReference>
<evidence type="ECO:0000256" key="2">
    <source>
        <dbReference type="ARBA" id="ARBA00007395"/>
    </source>
</evidence>
<keyword evidence="3" id="KW-0813">Transport</keyword>
<dbReference type="GO" id="GO:0009061">
    <property type="term" value="P:anaerobic respiration"/>
    <property type="evidence" value="ECO:0007669"/>
    <property type="project" value="TreeGrafter"/>
</dbReference>
<dbReference type="AlphaFoldDB" id="C4V0I8"/>
<evidence type="ECO:0000256" key="3">
    <source>
        <dbReference type="ARBA" id="ARBA00022448"/>
    </source>
</evidence>
<dbReference type="GO" id="GO:0009055">
    <property type="term" value="F:electron transfer activity"/>
    <property type="evidence" value="ECO:0007669"/>
    <property type="project" value="TreeGrafter"/>
</dbReference>
<comment type="similarity">
    <text evidence="2">Belongs to the NapC/NirT/NrfH family.</text>
</comment>
<protein>
    <submittedName>
        <fullName evidence="14">Putative cytochrome c nitrate reductase, small subunit</fullName>
    </submittedName>
</protein>
<keyword evidence="6 12" id="KW-0812">Transmembrane</keyword>